<dbReference type="EMBL" id="DF967972">
    <property type="protein sequence ID" value="GAP13412.1"/>
    <property type="molecule type" value="Genomic_DNA"/>
</dbReference>
<dbReference type="RefSeq" id="WP_075072750.1">
    <property type="nucleotide sequence ID" value="NZ_DF967972.1"/>
</dbReference>
<dbReference type="InterPro" id="IPR018247">
    <property type="entry name" value="EF_Hand_1_Ca_BS"/>
</dbReference>
<organism evidence="3">
    <name type="scientific">Longilinea arvoryzae</name>
    <dbReference type="NCBI Taxonomy" id="360412"/>
    <lineage>
        <taxon>Bacteria</taxon>
        <taxon>Bacillati</taxon>
        <taxon>Chloroflexota</taxon>
        <taxon>Anaerolineae</taxon>
        <taxon>Anaerolineales</taxon>
        <taxon>Anaerolineaceae</taxon>
        <taxon>Longilinea</taxon>
    </lineage>
</organism>
<evidence type="ECO:0000256" key="2">
    <source>
        <dbReference type="SAM" id="SignalP"/>
    </source>
</evidence>
<feature type="transmembrane region" description="Helical" evidence="1">
    <location>
        <begin position="290"/>
        <end position="308"/>
    </location>
</feature>
<dbReference type="Proteomes" id="UP000055060">
    <property type="component" value="Unassembled WGS sequence"/>
</dbReference>
<dbReference type="PROSITE" id="PS00018">
    <property type="entry name" value="EF_HAND_1"/>
    <property type="match status" value="1"/>
</dbReference>
<keyword evidence="1" id="KW-1133">Transmembrane helix</keyword>
<protein>
    <recommendedName>
        <fullName evidence="5">Polymer-forming cytoskeletal protein</fullName>
    </recommendedName>
</protein>
<feature type="chain" id="PRO_5006632906" description="Polymer-forming cytoskeletal protein" evidence="2">
    <location>
        <begin position="32"/>
        <end position="464"/>
    </location>
</feature>
<evidence type="ECO:0000256" key="1">
    <source>
        <dbReference type="SAM" id="Phobius"/>
    </source>
</evidence>
<dbReference type="STRING" id="360412.LARV_01166"/>
<dbReference type="AlphaFoldDB" id="A0A0S7BER9"/>
<keyword evidence="2" id="KW-0732">Signal</keyword>
<reference evidence="3" key="1">
    <citation type="submission" date="2015-07" db="EMBL/GenBank/DDBJ databases">
        <title>Draft Genome Sequences of Anaerolinea thermolimosa IMO-1, Bellilinea caldifistulae GOMI-1, Leptolinea tardivitalis YMTK-2, Levilinea saccharolytica KIBI-1,Longilinea arvoryzae KOME-1, Previously Described as Members of the Anaerolineaceae (Chloroflexi).</title>
        <authorList>
            <person name="Sekiguchi Y."/>
            <person name="Ohashi A."/>
            <person name="Matsuura N."/>
            <person name="Tourlousse M.D."/>
        </authorList>
    </citation>
    <scope>NUCLEOTIDE SEQUENCE [LARGE SCALE GENOMIC DNA]</scope>
    <source>
        <strain evidence="3">KOME-1</strain>
    </source>
</reference>
<dbReference type="OrthoDB" id="160653at2"/>
<evidence type="ECO:0000313" key="3">
    <source>
        <dbReference type="EMBL" id="GAP13412.1"/>
    </source>
</evidence>
<keyword evidence="4" id="KW-1185">Reference proteome</keyword>
<proteinExistence type="predicted"/>
<evidence type="ECO:0000313" key="4">
    <source>
        <dbReference type="Proteomes" id="UP000055060"/>
    </source>
</evidence>
<feature type="signal peptide" evidence="2">
    <location>
        <begin position="1"/>
        <end position="31"/>
    </location>
</feature>
<gene>
    <name evidence="3" type="ORF">LARV_01166</name>
</gene>
<name>A0A0S7BER9_9CHLR</name>
<keyword evidence="1" id="KW-0812">Transmembrane</keyword>
<sequence>MNASSIKGFRWLLVFILVLGLALAATRPVQAADFDNDGRIEAGEVIDDDVFLAGDQVVVDGTVNGLVIAAGQSVLIHGVINGDLIATGQTVFIGEDAQISGNVFSGSQLIDLRGKVDGSLLGGAMELRLADGAEIGRNVFFGGYSSSAAAGSSIQRDAYLAVYQTQLNGKVGRDAVVEAAVVEIGGDIGRNASLTIGETEGGYMSRAPIVFGYEVPTALTPGLRIARDANIGGQLTYTSQADYSAQIQSEPSGGVVYQTPVPTENGRDRIFKTTHRSGIAGRTINAVRDLITLLILGALALWLIPGLLKRVVAQAAAKPLPSAGVGFLAILATYAGGLLAAALLFGVGILFSLITLGGLSNLVFGVGFSGLGLILAVFTFLVVTGSKVVAAYLVGDLIFERLAPQAQGRKVWALVAGVLIYVILSALPFVGWVFVWIATFVGLGAIWFAWQNRKNTEVVATPVL</sequence>
<feature type="transmembrane region" description="Helical" evidence="1">
    <location>
        <begin position="411"/>
        <end position="427"/>
    </location>
</feature>
<feature type="transmembrane region" description="Helical" evidence="1">
    <location>
        <begin position="373"/>
        <end position="399"/>
    </location>
</feature>
<accession>A0A0S7BER9</accession>
<evidence type="ECO:0008006" key="5">
    <source>
        <dbReference type="Google" id="ProtNLM"/>
    </source>
</evidence>
<keyword evidence="1" id="KW-0472">Membrane</keyword>
<feature type="transmembrane region" description="Helical" evidence="1">
    <location>
        <begin position="320"/>
        <end position="353"/>
    </location>
</feature>
<feature type="transmembrane region" description="Helical" evidence="1">
    <location>
        <begin position="433"/>
        <end position="450"/>
    </location>
</feature>